<proteinExistence type="predicted"/>
<dbReference type="SUPFAM" id="SSF55961">
    <property type="entry name" value="Bet v1-like"/>
    <property type="match status" value="2"/>
</dbReference>
<name>A0A9W7BTD6_9STRA</name>
<keyword evidence="1" id="KW-0175">Coiled coil</keyword>
<dbReference type="Proteomes" id="UP001162640">
    <property type="component" value="Unassembled WGS sequence"/>
</dbReference>
<feature type="transmembrane region" description="Helical" evidence="3">
    <location>
        <begin position="1567"/>
        <end position="1583"/>
    </location>
</feature>
<feature type="region of interest" description="Disordered" evidence="2">
    <location>
        <begin position="1796"/>
        <end position="1835"/>
    </location>
</feature>
<feature type="coiled-coil region" evidence="1">
    <location>
        <begin position="98"/>
        <end position="188"/>
    </location>
</feature>
<feature type="transmembrane region" description="Helical" evidence="3">
    <location>
        <begin position="1520"/>
        <end position="1540"/>
    </location>
</feature>
<feature type="compositionally biased region" description="Polar residues" evidence="2">
    <location>
        <begin position="73"/>
        <end position="83"/>
    </location>
</feature>
<feature type="compositionally biased region" description="Polar residues" evidence="2">
    <location>
        <begin position="36"/>
        <end position="52"/>
    </location>
</feature>
<accession>A0A9W7BTD6</accession>
<feature type="compositionally biased region" description="Basic and acidic residues" evidence="2">
    <location>
        <begin position="24"/>
        <end position="35"/>
    </location>
</feature>
<keyword evidence="3" id="KW-1133">Transmembrane helix</keyword>
<feature type="region of interest" description="Disordered" evidence="2">
    <location>
        <begin position="189"/>
        <end position="218"/>
    </location>
</feature>
<dbReference type="InterPro" id="IPR023393">
    <property type="entry name" value="START-like_dom_sf"/>
</dbReference>
<evidence type="ECO:0000256" key="2">
    <source>
        <dbReference type="SAM" id="MobiDB-lite"/>
    </source>
</evidence>
<feature type="region of interest" description="Disordered" evidence="2">
    <location>
        <begin position="1"/>
        <end position="84"/>
    </location>
</feature>
<feature type="transmembrane region" description="Helical" evidence="3">
    <location>
        <begin position="1696"/>
        <end position="1719"/>
    </location>
</feature>
<gene>
    <name evidence="4" type="ORF">TL16_g12555</name>
</gene>
<feature type="transmembrane region" description="Helical" evidence="3">
    <location>
        <begin position="1589"/>
        <end position="1613"/>
    </location>
</feature>
<dbReference type="EMBL" id="BLQM01000516">
    <property type="protein sequence ID" value="GMH93174.1"/>
    <property type="molecule type" value="Genomic_DNA"/>
</dbReference>
<organism evidence="4 5">
    <name type="scientific">Triparma laevis f. inornata</name>
    <dbReference type="NCBI Taxonomy" id="1714386"/>
    <lineage>
        <taxon>Eukaryota</taxon>
        <taxon>Sar</taxon>
        <taxon>Stramenopiles</taxon>
        <taxon>Ochrophyta</taxon>
        <taxon>Bolidophyceae</taxon>
        <taxon>Parmales</taxon>
        <taxon>Triparmaceae</taxon>
        <taxon>Triparma</taxon>
    </lineage>
</organism>
<feature type="transmembrane region" description="Helical" evidence="3">
    <location>
        <begin position="1620"/>
        <end position="1642"/>
    </location>
</feature>
<dbReference type="Gene3D" id="3.30.530.20">
    <property type="match status" value="2"/>
</dbReference>
<feature type="compositionally biased region" description="Basic and acidic residues" evidence="2">
    <location>
        <begin position="1796"/>
        <end position="1816"/>
    </location>
</feature>
<protein>
    <submittedName>
        <fullName evidence="4">Uncharacterized protein</fullName>
    </submittedName>
</protein>
<keyword evidence="3" id="KW-0812">Transmembrane</keyword>
<evidence type="ECO:0000313" key="4">
    <source>
        <dbReference type="EMBL" id="GMH93174.1"/>
    </source>
</evidence>
<evidence type="ECO:0000313" key="5">
    <source>
        <dbReference type="Proteomes" id="UP001162640"/>
    </source>
</evidence>
<feature type="transmembrane region" description="Helical" evidence="3">
    <location>
        <begin position="1417"/>
        <end position="1435"/>
    </location>
</feature>
<evidence type="ECO:0000256" key="3">
    <source>
        <dbReference type="SAM" id="Phobius"/>
    </source>
</evidence>
<reference evidence="5" key="1">
    <citation type="journal article" date="2023" name="Commun. Biol.">
        <title>Genome analysis of Parmales, the sister group of diatoms, reveals the evolutionary specialization of diatoms from phago-mixotrophs to photoautotrophs.</title>
        <authorList>
            <person name="Ban H."/>
            <person name="Sato S."/>
            <person name="Yoshikawa S."/>
            <person name="Yamada K."/>
            <person name="Nakamura Y."/>
            <person name="Ichinomiya M."/>
            <person name="Sato N."/>
            <person name="Blanc-Mathieu R."/>
            <person name="Endo H."/>
            <person name="Kuwata A."/>
            <person name="Ogata H."/>
        </authorList>
    </citation>
    <scope>NUCLEOTIDE SEQUENCE [LARGE SCALE GENOMIC DNA]</scope>
</reference>
<comment type="caution">
    <text evidence="4">The sequence shown here is derived from an EMBL/GenBank/DDBJ whole genome shotgun (WGS) entry which is preliminary data.</text>
</comment>
<feature type="transmembrane region" description="Helical" evidence="3">
    <location>
        <begin position="1488"/>
        <end position="1508"/>
    </location>
</feature>
<evidence type="ECO:0000256" key="1">
    <source>
        <dbReference type="SAM" id="Coils"/>
    </source>
</evidence>
<sequence length="1879" mass="210080">MSELRSLTHGQYDDDGVHNSVQGHVEKNEDPKTNREPTSNLLQESTQQQATSPPLPFPSPSGVSADPQGGHNHPSSLHSTLGATLNDEGLTVQLMTELKKEKKLKAKAESELAAALRREEAAQSEKEAALREKGAALREREAALKREEAALSEKEAALKREEAALREKAVLEEERKNFSAVMSQLGEEGDTLRKKLRPPGGTDPSSAHARPLDRSTPGVQKVGGNMLVKITITNTCVFSLVIHEVPEAVLEALLGNQTKVGKMLFQKVLEEGVAYWSFMFEGTKSCDLLLRMRVEERDDEEGVLIRVESVDEKELEATSLPNPHSTASKKLRLLIKEGSIVLRPLQFGQVRGHEEQSGEQRSRVHGISVLIDEISTSLTFMAQVDVGEVTKDAVVASSVSALGSTAVSEENSRKSAAVKKLGASSEAAKGKELFHKLASLFYERFKSESVIDERRKADFIKNGIPNAPPLTEAEENLIAKSMGQIDEMKAKAPRVAGSANDTVEKFIQHKRDSGGWTMSIAKMDISAVILFTELWLLDTYELKAEKRNMAIREVFKDLDGTRGAQYCRSMALPGSFQSRLFKVWMTWKKLIDGNGRLSFIIAITPLEFYPGTHHAVAGAEMFQEATSRGVMICKEVTENTCEWTRAQQFDLKINLHYKITNFLAKQQLGRANELQEKFRRNGKEVDRERLAALVEVIIEQRGMALMEDQAGLFERCEALLGEGGEGWKALKSTSQEVEMEMKYFPPKQGERSVGTGKAVGVVDCSAEEAAAWLMDFCSNERMRVSKEKGNPARLKLRKAARKNEAYFATVKKFPFTLDNREFVYRMMWKADAKKVILAFESIDDKFDYGVALRKIRGTTRGLWVLEDLPAHVKNAIDEFRQDDRIDAANRKEFSELMEERWSEEVYSEGEKLLIEKGKATVKAIMGSASLKELKSGDSLVTLKAAHLDGDELVTGIVESVVDGKLEEVASFECLKMSREATRNFHKKGGIKNIVQKVNDHSFYYLSLRDLKVPGFKHREFRTIVVWKKENENKLIVCYNDTDALDEEHPRDPKVVAASSSTIWEYERLPEMEGIPQTRVRLVARIDVAGSVPTFIMNRLAKVAARPLINMRKTFDKSLEIDAGCRAAIMQMIGAKERVGGTEVSTQFEALFKEREGSGRPSRIFGTADSMVNIEAIGGHAWGMTRMDIRASMEEVAAFLWDFGSRSNMEISGDVERSFEFVEEDKVIGVSIYFQRLMPLGKYGAVDGMALAHDLLWKVSSSKMRVGRFKEVLLKCRALKELQAQLPWPFEAMMIPALRGSLNMNKAVHTKLVCISKKEAIQIGKNLIPALKSKKLASAGVDQWRVQNRAVKELMEKEAWFQPMILELSKGIVKTAAWGLMWRVTLGAVLSVTDLATDLFVLKQFWDGGEAKLAFRNASLASLSASIGIQLIMVVLQNRKKGMLRTLKECLIVLTGFKSPVDAFRVASGAEHEKDTVIEPMMEMTFTKCIELFAESIPGIVIQFSSIISTINSGKNVTMTAYLSLAVSLLSTGFISATLSYDFDTDPQRRASNPEFYGYVLDDGRKRAFLFFTMILLSATQVLIKATLIIVLASIGSIIPVYYILGDIVIYLLYKVARRDFTYWLPFEGVVGLAVSGIVRVVVKFVVDFAAIIHFRHPYDVGGLYFSLNMFLPLLALVFVLAFDLAKGILSEGTLQLLKSLVMILGGSLINLFGAFLLLMNKEYRHTFLSTETGGQLLRRLFLEGDNVSKSQVFKKHKGLWAPIRNKTAEWVKENWVSWEEEKPEWFTDKWKASVPKDMKPAKKKTGDIDDGDKAADENEALMEGGGEEQKDRRRSLLEIISGQKAVSSKVMPAGGIKKEFEIDEAEFMREIKRRGSINQ</sequence>
<feature type="transmembrane region" description="Helical" evidence="3">
    <location>
        <begin position="1662"/>
        <end position="1684"/>
    </location>
</feature>
<keyword evidence="3" id="KW-0472">Membrane</keyword>